<gene>
    <name evidence="2" type="ORF">V6N12_042043</name>
</gene>
<sequence>MDEGGGSMMDAAMASTETNGGAEVDRADDKDATAKQTYANALTGNTQSGTQFVDRLDEEVFVSDSDVRVLRDGSYPIVQFCDGTNKDLTIA</sequence>
<evidence type="ECO:0000313" key="3">
    <source>
        <dbReference type="Proteomes" id="UP001472677"/>
    </source>
</evidence>
<protein>
    <submittedName>
        <fullName evidence="2">Uncharacterized protein</fullName>
    </submittedName>
</protein>
<reference evidence="2 3" key="1">
    <citation type="journal article" date="2024" name="G3 (Bethesda)">
        <title>Genome assembly of Hibiscus sabdariffa L. provides insights into metabolisms of medicinal natural products.</title>
        <authorList>
            <person name="Kim T."/>
        </authorList>
    </citation>
    <scope>NUCLEOTIDE SEQUENCE [LARGE SCALE GENOMIC DNA]</scope>
    <source>
        <strain evidence="2">TK-2024</strain>
        <tissue evidence="2">Old leaves</tissue>
    </source>
</reference>
<proteinExistence type="predicted"/>
<keyword evidence="3" id="KW-1185">Reference proteome</keyword>
<evidence type="ECO:0000313" key="2">
    <source>
        <dbReference type="EMBL" id="KAK8558744.1"/>
    </source>
</evidence>
<feature type="region of interest" description="Disordered" evidence="1">
    <location>
        <begin position="1"/>
        <end position="33"/>
    </location>
</feature>
<evidence type="ECO:0000256" key="1">
    <source>
        <dbReference type="SAM" id="MobiDB-lite"/>
    </source>
</evidence>
<feature type="compositionally biased region" description="Basic and acidic residues" evidence="1">
    <location>
        <begin position="23"/>
        <end position="33"/>
    </location>
</feature>
<accession>A0ABR2EDM1</accession>
<organism evidence="2 3">
    <name type="scientific">Hibiscus sabdariffa</name>
    <name type="common">roselle</name>
    <dbReference type="NCBI Taxonomy" id="183260"/>
    <lineage>
        <taxon>Eukaryota</taxon>
        <taxon>Viridiplantae</taxon>
        <taxon>Streptophyta</taxon>
        <taxon>Embryophyta</taxon>
        <taxon>Tracheophyta</taxon>
        <taxon>Spermatophyta</taxon>
        <taxon>Magnoliopsida</taxon>
        <taxon>eudicotyledons</taxon>
        <taxon>Gunneridae</taxon>
        <taxon>Pentapetalae</taxon>
        <taxon>rosids</taxon>
        <taxon>malvids</taxon>
        <taxon>Malvales</taxon>
        <taxon>Malvaceae</taxon>
        <taxon>Malvoideae</taxon>
        <taxon>Hibiscus</taxon>
    </lineage>
</organism>
<name>A0ABR2EDM1_9ROSI</name>
<dbReference type="Proteomes" id="UP001472677">
    <property type="component" value="Unassembled WGS sequence"/>
</dbReference>
<comment type="caution">
    <text evidence="2">The sequence shown here is derived from an EMBL/GenBank/DDBJ whole genome shotgun (WGS) entry which is preliminary data.</text>
</comment>
<dbReference type="EMBL" id="JBBPBM010000015">
    <property type="protein sequence ID" value="KAK8558744.1"/>
    <property type="molecule type" value="Genomic_DNA"/>
</dbReference>